<dbReference type="AlphaFoldDB" id="A0A151NIN5"/>
<sequence length="90" mass="10128">MRNFPLLSVTFGSGSWILLAGTESSSATKLFTFGDESVPSFYRLFVLHTHFQLPGFQCYLATFQSCLNFSPQAFLCCLDEHFSVCQLLQT</sequence>
<comment type="caution">
    <text evidence="1">The sequence shown here is derived from an EMBL/GenBank/DDBJ whole genome shotgun (WGS) entry which is preliminary data.</text>
</comment>
<protein>
    <submittedName>
        <fullName evidence="1">Uncharacterized protein</fullName>
    </submittedName>
</protein>
<proteinExistence type="predicted"/>
<organism evidence="1 2">
    <name type="scientific">Alligator mississippiensis</name>
    <name type="common">American alligator</name>
    <dbReference type="NCBI Taxonomy" id="8496"/>
    <lineage>
        <taxon>Eukaryota</taxon>
        <taxon>Metazoa</taxon>
        <taxon>Chordata</taxon>
        <taxon>Craniata</taxon>
        <taxon>Vertebrata</taxon>
        <taxon>Euteleostomi</taxon>
        <taxon>Archelosauria</taxon>
        <taxon>Archosauria</taxon>
        <taxon>Crocodylia</taxon>
        <taxon>Alligatoridae</taxon>
        <taxon>Alligatorinae</taxon>
        <taxon>Alligator</taxon>
    </lineage>
</organism>
<evidence type="ECO:0000313" key="1">
    <source>
        <dbReference type="EMBL" id="KYO36519.1"/>
    </source>
</evidence>
<name>A0A151NIN5_ALLMI</name>
<keyword evidence="2" id="KW-1185">Reference proteome</keyword>
<gene>
    <name evidence="1" type="ORF">Y1Q_0024239</name>
</gene>
<dbReference type="Proteomes" id="UP000050525">
    <property type="component" value="Unassembled WGS sequence"/>
</dbReference>
<dbReference type="EMBL" id="AKHW03002956">
    <property type="protein sequence ID" value="KYO36519.1"/>
    <property type="molecule type" value="Genomic_DNA"/>
</dbReference>
<evidence type="ECO:0000313" key="2">
    <source>
        <dbReference type="Proteomes" id="UP000050525"/>
    </source>
</evidence>
<accession>A0A151NIN5</accession>
<reference evidence="1 2" key="1">
    <citation type="journal article" date="2012" name="Genome Biol.">
        <title>Sequencing three crocodilian genomes to illuminate the evolution of archosaurs and amniotes.</title>
        <authorList>
            <person name="St John J.A."/>
            <person name="Braun E.L."/>
            <person name="Isberg S.R."/>
            <person name="Miles L.G."/>
            <person name="Chong A.Y."/>
            <person name="Gongora J."/>
            <person name="Dalzell P."/>
            <person name="Moran C."/>
            <person name="Bed'hom B."/>
            <person name="Abzhanov A."/>
            <person name="Burgess S.C."/>
            <person name="Cooksey A.M."/>
            <person name="Castoe T.A."/>
            <person name="Crawford N.G."/>
            <person name="Densmore L.D."/>
            <person name="Drew J.C."/>
            <person name="Edwards S.V."/>
            <person name="Faircloth B.C."/>
            <person name="Fujita M.K."/>
            <person name="Greenwold M.J."/>
            <person name="Hoffmann F.G."/>
            <person name="Howard J.M."/>
            <person name="Iguchi T."/>
            <person name="Janes D.E."/>
            <person name="Khan S.Y."/>
            <person name="Kohno S."/>
            <person name="de Koning A.J."/>
            <person name="Lance S.L."/>
            <person name="McCarthy F.M."/>
            <person name="McCormack J.E."/>
            <person name="Merchant M.E."/>
            <person name="Peterson D.G."/>
            <person name="Pollock D.D."/>
            <person name="Pourmand N."/>
            <person name="Raney B.J."/>
            <person name="Roessler K.A."/>
            <person name="Sanford J.R."/>
            <person name="Sawyer R.H."/>
            <person name="Schmidt C.J."/>
            <person name="Triplett E.W."/>
            <person name="Tuberville T.D."/>
            <person name="Venegas-Anaya M."/>
            <person name="Howard J.T."/>
            <person name="Jarvis E.D."/>
            <person name="Guillette L.J.Jr."/>
            <person name="Glenn T.C."/>
            <person name="Green R.E."/>
            <person name="Ray D.A."/>
        </authorList>
    </citation>
    <scope>NUCLEOTIDE SEQUENCE [LARGE SCALE GENOMIC DNA]</scope>
    <source>
        <strain evidence="1">KSC_2009_1</strain>
    </source>
</reference>